<reference evidence="2 3" key="1">
    <citation type="submission" date="2018-08" db="EMBL/GenBank/DDBJ databases">
        <title>Meiothermus roseus NBRC 110900 genome sequencing project.</title>
        <authorList>
            <person name="Da Costa M.S."/>
            <person name="Albuquerque L."/>
            <person name="Raposo P."/>
            <person name="Froufe H.J.C."/>
            <person name="Barroso C.S."/>
            <person name="Egas C."/>
        </authorList>
    </citation>
    <scope>NUCLEOTIDE SEQUENCE [LARGE SCALE GENOMIC DNA]</scope>
    <source>
        <strain evidence="2 3">NBRC 110900</strain>
    </source>
</reference>
<comment type="caution">
    <text evidence="2">The sequence shown here is derived from an EMBL/GenBank/DDBJ whole genome shotgun (WGS) entry which is preliminary data.</text>
</comment>
<dbReference type="EMBL" id="QWLA01000137">
    <property type="protein sequence ID" value="RIH81752.1"/>
    <property type="molecule type" value="Genomic_DNA"/>
</dbReference>
<feature type="region of interest" description="Disordered" evidence="1">
    <location>
        <begin position="98"/>
        <end position="140"/>
    </location>
</feature>
<dbReference type="Proteomes" id="UP000265341">
    <property type="component" value="Unassembled WGS sequence"/>
</dbReference>
<name>A0A399EHI8_9DEIN</name>
<feature type="compositionally biased region" description="Acidic residues" evidence="1">
    <location>
        <begin position="108"/>
        <end position="130"/>
    </location>
</feature>
<protein>
    <submittedName>
        <fullName evidence="2">Uncharacterized protein</fullName>
    </submittedName>
</protein>
<gene>
    <name evidence="2" type="ORF">Mrose_03542</name>
</gene>
<evidence type="ECO:0000313" key="2">
    <source>
        <dbReference type="EMBL" id="RIH81752.1"/>
    </source>
</evidence>
<organism evidence="2 3">
    <name type="scientific">Calidithermus roseus</name>
    <dbReference type="NCBI Taxonomy" id="1644118"/>
    <lineage>
        <taxon>Bacteria</taxon>
        <taxon>Thermotogati</taxon>
        <taxon>Deinococcota</taxon>
        <taxon>Deinococci</taxon>
        <taxon>Thermales</taxon>
        <taxon>Thermaceae</taxon>
        <taxon>Calidithermus</taxon>
    </lineage>
</organism>
<accession>A0A399EHI8</accession>
<evidence type="ECO:0000313" key="3">
    <source>
        <dbReference type="Proteomes" id="UP000265341"/>
    </source>
</evidence>
<proteinExistence type="predicted"/>
<evidence type="ECO:0000256" key="1">
    <source>
        <dbReference type="SAM" id="MobiDB-lite"/>
    </source>
</evidence>
<sequence length="161" mass="17988">MSPYVVALSAWPHERWGVMHDPSGREPIPREAAVLLRRAGLLEGLSQGIYPATALLLDGEGRLWQGSFARVMEAVETQPQIEDFRNYLRHGALLPPDFSFFSGKAPDPSEEDEDDEEQPGIQFDIEDASELDLPPIPPQGVRERALLRQALRKLEEHPGPS</sequence>
<keyword evidence="3" id="KW-1185">Reference proteome</keyword>
<dbReference type="AlphaFoldDB" id="A0A399EHI8"/>